<dbReference type="Proteomes" id="UP000593576">
    <property type="component" value="Unassembled WGS sequence"/>
</dbReference>
<evidence type="ECO:0000313" key="3">
    <source>
        <dbReference type="Proteomes" id="UP000593576"/>
    </source>
</evidence>
<feature type="transmembrane region" description="Helical" evidence="1">
    <location>
        <begin position="25"/>
        <end position="42"/>
    </location>
</feature>
<gene>
    <name evidence="2" type="ORF">Goshw_021008</name>
</gene>
<keyword evidence="1" id="KW-0472">Membrane</keyword>
<name>A0A7J9N9C2_GOSSC</name>
<keyword evidence="1" id="KW-0812">Transmembrane</keyword>
<keyword evidence="3" id="KW-1185">Reference proteome</keyword>
<sequence>ATPRRDNISEENWTTILQNLQEDDALLLGIWGAVLYASLLVLRQYNTR</sequence>
<reference evidence="2 3" key="1">
    <citation type="journal article" date="2019" name="Genome Biol. Evol.">
        <title>Insights into the evolution of the New World diploid cottons (Gossypium, subgenus Houzingenia) based on genome sequencing.</title>
        <authorList>
            <person name="Grover C.E."/>
            <person name="Arick M.A. 2nd"/>
            <person name="Thrash A."/>
            <person name="Conover J.L."/>
            <person name="Sanders W.S."/>
            <person name="Peterson D.G."/>
            <person name="Frelichowski J.E."/>
            <person name="Scheffler J.A."/>
            <person name="Scheffler B.E."/>
            <person name="Wendel J.F."/>
        </authorList>
    </citation>
    <scope>NUCLEOTIDE SEQUENCE [LARGE SCALE GENOMIC DNA]</scope>
    <source>
        <strain evidence="2">1</strain>
        <tissue evidence="2">Leaf</tissue>
    </source>
</reference>
<comment type="caution">
    <text evidence="2">The sequence shown here is derived from an EMBL/GenBank/DDBJ whole genome shotgun (WGS) entry which is preliminary data.</text>
</comment>
<keyword evidence="1" id="KW-1133">Transmembrane helix</keyword>
<evidence type="ECO:0000313" key="2">
    <source>
        <dbReference type="EMBL" id="MBA0879882.1"/>
    </source>
</evidence>
<dbReference type="EMBL" id="JABFAF010276519">
    <property type="protein sequence ID" value="MBA0879882.1"/>
    <property type="molecule type" value="Genomic_DNA"/>
</dbReference>
<organism evidence="2 3">
    <name type="scientific">Gossypium schwendimanii</name>
    <name type="common">Cotton</name>
    <dbReference type="NCBI Taxonomy" id="34291"/>
    <lineage>
        <taxon>Eukaryota</taxon>
        <taxon>Viridiplantae</taxon>
        <taxon>Streptophyta</taxon>
        <taxon>Embryophyta</taxon>
        <taxon>Tracheophyta</taxon>
        <taxon>Spermatophyta</taxon>
        <taxon>Magnoliopsida</taxon>
        <taxon>eudicotyledons</taxon>
        <taxon>Gunneridae</taxon>
        <taxon>Pentapetalae</taxon>
        <taxon>rosids</taxon>
        <taxon>malvids</taxon>
        <taxon>Malvales</taxon>
        <taxon>Malvaceae</taxon>
        <taxon>Malvoideae</taxon>
        <taxon>Gossypium</taxon>
    </lineage>
</organism>
<evidence type="ECO:0000256" key="1">
    <source>
        <dbReference type="SAM" id="Phobius"/>
    </source>
</evidence>
<feature type="non-terminal residue" evidence="2">
    <location>
        <position position="48"/>
    </location>
</feature>
<accession>A0A7J9N9C2</accession>
<dbReference type="OrthoDB" id="993741at2759"/>
<dbReference type="AlphaFoldDB" id="A0A7J9N9C2"/>
<proteinExistence type="predicted"/>
<protein>
    <submittedName>
        <fullName evidence="2">Uncharacterized protein</fullName>
    </submittedName>
</protein>